<sequence length="250" mass="28947">MLFQKSLKKVQNEEDLKIKVESWIQEVISKFFEPGKEPEVAYEHRTKISGRREDALYGTVIIEYKAPKKLDTVSEFVKAKEQIIEYIKEEAGGKPENFGKFFGVILDGYKISFVRFRRNQWVADEATELSEESVYRLLEAIISLKRKAIDADFLLTDFGPESETSEKVISVLYEALVNSESSRTEMLFRDWKRVFSQVCAYSPGKLEGLIEHYGVAKGKKVDVEKLMFAVHTYHQLLHPFILRTKKISAF</sequence>
<evidence type="ECO:0000313" key="1">
    <source>
        <dbReference type="EMBL" id="QNO50739.1"/>
    </source>
</evidence>
<protein>
    <recommendedName>
        <fullName evidence="2">Class I SAM-dependent DNA methyltransferase</fullName>
    </recommendedName>
</protein>
<organism evidence="1">
    <name type="scientific">Candidatus Methanophagaceae archaeon ANME-1 ERB6</name>
    <dbReference type="NCBI Taxonomy" id="2759912"/>
    <lineage>
        <taxon>Archaea</taxon>
        <taxon>Methanobacteriati</taxon>
        <taxon>Methanobacteriota</taxon>
        <taxon>Stenosarchaea group</taxon>
        <taxon>Methanomicrobia</taxon>
        <taxon>Candidatus Methanophagales</taxon>
        <taxon>Candidatus Methanophagaceae</taxon>
    </lineage>
</organism>
<name>A0A7G9YRV5_9EURY</name>
<gene>
    <name evidence="1" type="ORF">EGEIMDOP_00024</name>
</gene>
<evidence type="ECO:0008006" key="2">
    <source>
        <dbReference type="Google" id="ProtNLM"/>
    </source>
</evidence>
<dbReference type="AlphaFoldDB" id="A0A7G9YRV5"/>
<proteinExistence type="predicted"/>
<reference evidence="1" key="1">
    <citation type="submission" date="2020-06" db="EMBL/GenBank/DDBJ databases">
        <title>Unique genomic features of the anaerobic methanotrophic archaea.</title>
        <authorList>
            <person name="Chadwick G.L."/>
            <person name="Skennerton C.T."/>
            <person name="Laso-Perez R."/>
            <person name="Leu A.O."/>
            <person name="Speth D.R."/>
            <person name="Yu H."/>
            <person name="Morgan-Lang C."/>
            <person name="Hatzenpichler R."/>
            <person name="Goudeau D."/>
            <person name="Malmstrom R."/>
            <person name="Brazelton W.J."/>
            <person name="Woyke T."/>
            <person name="Hallam S.J."/>
            <person name="Tyson G.W."/>
            <person name="Wegener G."/>
            <person name="Boetius A."/>
            <person name="Orphan V."/>
        </authorList>
    </citation>
    <scope>NUCLEOTIDE SEQUENCE</scope>
</reference>
<accession>A0A7G9YRV5</accession>
<dbReference type="EMBL" id="MT631449">
    <property type="protein sequence ID" value="QNO50739.1"/>
    <property type="molecule type" value="Genomic_DNA"/>
</dbReference>